<evidence type="ECO:0000313" key="6">
    <source>
        <dbReference type="Proteomes" id="UP001603857"/>
    </source>
</evidence>
<keyword evidence="3" id="KW-0812">Transmembrane</keyword>
<evidence type="ECO:0000313" key="5">
    <source>
        <dbReference type="EMBL" id="KAL2325429.1"/>
    </source>
</evidence>
<gene>
    <name evidence="5" type="ORF">Fmac_024487</name>
</gene>
<feature type="domain" description="RRM" evidence="4">
    <location>
        <begin position="94"/>
        <end position="141"/>
    </location>
</feature>
<dbReference type="PANTHER" id="PTHR48025">
    <property type="entry name" value="OS02G0815200 PROTEIN"/>
    <property type="match status" value="1"/>
</dbReference>
<dbReference type="Pfam" id="PF00076">
    <property type="entry name" value="RRM_1"/>
    <property type="match status" value="1"/>
</dbReference>
<dbReference type="PROSITE" id="PS50102">
    <property type="entry name" value="RRM"/>
    <property type="match status" value="1"/>
</dbReference>
<dbReference type="InterPro" id="IPR000504">
    <property type="entry name" value="RRM_dom"/>
</dbReference>
<dbReference type="AlphaFoldDB" id="A0ABD1LPI8"/>
<organism evidence="5 6">
    <name type="scientific">Flemingia macrophylla</name>
    <dbReference type="NCBI Taxonomy" id="520843"/>
    <lineage>
        <taxon>Eukaryota</taxon>
        <taxon>Viridiplantae</taxon>
        <taxon>Streptophyta</taxon>
        <taxon>Embryophyta</taxon>
        <taxon>Tracheophyta</taxon>
        <taxon>Spermatophyta</taxon>
        <taxon>Magnoliopsida</taxon>
        <taxon>eudicotyledons</taxon>
        <taxon>Gunneridae</taxon>
        <taxon>Pentapetalae</taxon>
        <taxon>rosids</taxon>
        <taxon>fabids</taxon>
        <taxon>Fabales</taxon>
        <taxon>Fabaceae</taxon>
        <taxon>Papilionoideae</taxon>
        <taxon>50 kb inversion clade</taxon>
        <taxon>NPAAA clade</taxon>
        <taxon>indigoferoid/millettioid clade</taxon>
        <taxon>Phaseoleae</taxon>
        <taxon>Flemingia</taxon>
    </lineage>
</organism>
<dbReference type="Proteomes" id="UP001603857">
    <property type="component" value="Unassembled WGS sequence"/>
</dbReference>
<dbReference type="Gene3D" id="3.30.70.330">
    <property type="match status" value="1"/>
</dbReference>
<dbReference type="PANTHER" id="PTHR48025:SF1">
    <property type="entry name" value="RRM DOMAIN-CONTAINING PROTEIN"/>
    <property type="match status" value="1"/>
</dbReference>
<keyword evidence="6" id="KW-1185">Reference proteome</keyword>
<dbReference type="InterPro" id="IPR012677">
    <property type="entry name" value="Nucleotide-bd_a/b_plait_sf"/>
</dbReference>
<dbReference type="SUPFAM" id="SSF54928">
    <property type="entry name" value="RNA-binding domain, RBD"/>
    <property type="match status" value="1"/>
</dbReference>
<evidence type="ECO:0000256" key="2">
    <source>
        <dbReference type="PROSITE-ProRule" id="PRU00176"/>
    </source>
</evidence>
<evidence type="ECO:0000259" key="4">
    <source>
        <dbReference type="PROSITE" id="PS50102"/>
    </source>
</evidence>
<dbReference type="GO" id="GO:0003723">
    <property type="term" value="F:RNA binding"/>
    <property type="evidence" value="ECO:0007669"/>
    <property type="project" value="UniProtKB-UniRule"/>
</dbReference>
<dbReference type="InterPro" id="IPR035979">
    <property type="entry name" value="RBD_domain_sf"/>
</dbReference>
<evidence type="ECO:0000256" key="3">
    <source>
        <dbReference type="SAM" id="Phobius"/>
    </source>
</evidence>
<reference evidence="5 6" key="1">
    <citation type="submission" date="2024-08" db="EMBL/GenBank/DDBJ databases">
        <title>Insights into the chromosomal genome structure of Flemingia macrophylla.</title>
        <authorList>
            <person name="Ding Y."/>
            <person name="Zhao Y."/>
            <person name="Bi W."/>
            <person name="Wu M."/>
            <person name="Zhao G."/>
            <person name="Gong Y."/>
            <person name="Li W."/>
            <person name="Zhang P."/>
        </authorList>
    </citation>
    <scope>NUCLEOTIDE SEQUENCE [LARGE SCALE GENOMIC DNA]</scope>
    <source>
        <strain evidence="5">DYQJB</strain>
        <tissue evidence="5">Leaf</tissue>
    </source>
</reference>
<name>A0ABD1LPI8_9FABA</name>
<dbReference type="InterPro" id="IPR050502">
    <property type="entry name" value="Euk_RNA-bind_prot"/>
</dbReference>
<keyword evidence="1 2" id="KW-0694">RNA-binding</keyword>
<proteinExistence type="predicted"/>
<keyword evidence="3" id="KW-0472">Membrane</keyword>
<dbReference type="EMBL" id="JBGMDY010000008">
    <property type="protein sequence ID" value="KAL2325429.1"/>
    <property type="molecule type" value="Genomic_DNA"/>
</dbReference>
<protein>
    <recommendedName>
        <fullName evidence="4">RRM domain-containing protein</fullName>
    </recommendedName>
</protein>
<accession>A0ABD1LPI8</accession>
<keyword evidence="3" id="KW-1133">Transmembrane helix</keyword>
<sequence>MSRSSRSFMIRPLGGVGGLGLSPCLRWRKLKRRFSSLMAIIDSSNCNLKQSVSTLVDANISLHQTKQEPKGRALRVNVGPPPSKSENFHRFRALESLFREQRKVLEGRVIYDRESGQSRGFGFVTYNSPDEVNSTIQSLDGVHRVAPLQFRGHYLFLDSFGYLFRLGVGHLLLLHGSFAVVNYSGFLGLFDIVRVGLVVSSFCCYYSSCCSSYLEVELVFGIVDSCIGIVGSGVIVFYRKKRMDGSTDEEGYAVEKQHTTVVNKDFTDTGRQAQDYARRRKSVNLINVMCSAQAHAQRICA</sequence>
<evidence type="ECO:0000256" key="1">
    <source>
        <dbReference type="ARBA" id="ARBA00022884"/>
    </source>
</evidence>
<comment type="caution">
    <text evidence="5">The sequence shown here is derived from an EMBL/GenBank/DDBJ whole genome shotgun (WGS) entry which is preliminary data.</text>
</comment>
<feature type="transmembrane region" description="Helical" evidence="3">
    <location>
        <begin position="218"/>
        <end position="238"/>
    </location>
</feature>